<organism evidence="3">
    <name type="scientific">Nippostrongylus brasiliensis</name>
    <name type="common">Rat hookworm</name>
    <dbReference type="NCBI Taxonomy" id="27835"/>
    <lineage>
        <taxon>Eukaryota</taxon>
        <taxon>Metazoa</taxon>
        <taxon>Ecdysozoa</taxon>
        <taxon>Nematoda</taxon>
        <taxon>Chromadorea</taxon>
        <taxon>Rhabditida</taxon>
        <taxon>Rhabditina</taxon>
        <taxon>Rhabditomorpha</taxon>
        <taxon>Strongyloidea</taxon>
        <taxon>Heligmosomidae</taxon>
        <taxon>Nippostrongylus</taxon>
    </lineage>
</organism>
<sequence>MTSLTNMLVDNVKPRKWPPGTYVWGNSPPEKPFRKVVEGKKLFEKFVASLTEESGVEEVIVKLMEIATNDEKFFPDPQIALQTQRSPELCQYLCSIMEKFPLDLLRYGTRSHSIILVDRDDQVTFYEKRMAQPPQIGKTIVWADKKITFKLDPPSRNV</sequence>
<name>A0A0N4YG39_NIPBR</name>
<protein>
    <submittedName>
        <fullName evidence="3">39S ribosomal protein L50, mitochondrial</fullName>
    </submittedName>
</protein>
<evidence type="ECO:0000313" key="1">
    <source>
        <dbReference type="EMBL" id="VDL79351.1"/>
    </source>
</evidence>
<keyword evidence="2" id="KW-1185">Reference proteome</keyword>
<dbReference type="Pfam" id="PF05742">
    <property type="entry name" value="TANGO2"/>
    <property type="match status" value="1"/>
</dbReference>
<dbReference type="GO" id="GO:0009306">
    <property type="term" value="P:protein secretion"/>
    <property type="evidence" value="ECO:0007669"/>
    <property type="project" value="TreeGrafter"/>
</dbReference>
<dbReference type="Proteomes" id="UP000271162">
    <property type="component" value="Unassembled WGS sequence"/>
</dbReference>
<dbReference type="GO" id="GO:0007030">
    <property type="term" value="P:Golgi organization"/>
    <property type="evidence" value="ECO:0007669"/>
    <property type="project" value="TreeGrafter"/>
</dbReference>
<dbReference type="WBParaSite" id="NBR_0001575601-mRNA-1">
    <property type="protein sequence ID" value="NBR_0001575601-mRNA-1"/>
    <property type="gene ID" value="NBR_0001575601"/>
</dbReference>
<dbReference type="AlphaFoldDB" id="A0A0N4YG39"/>
<reference evidence="3" key="1">
    <citation type="submission" date="2017-02" db="UniProtKB">
        <authorList>
            <consortium name="WormBaseParasite"/>
        </authorList>
    </citation>
    <scope>IDENTIFICATION</scope>
</reference>
<dbReference type="InterPro" id="IPR008551">
    <property type="entry name" value="TANGO2"/>
</dbReference>
<evidence type="ECO:0000313" key="2">
    <source>
        <dbReference type="Proteomes" id="UP000271162"/>
    </source>
</evidence>
<dbReference type="PANTHER" id="PTHR17985:SF8">
    <property type="entry name" value="TRANSPORT AND GOLGI ORGANIZATION PROTEIN 2 HOMOLOG"/>
    <property type="match status" value="1"/>
</dbReference>
<proteinExistence type="predicted"/>
<evidence type="ECO:0000313" key="3">
    <source>
        <dbReference type="WBParaSite" id="NBR_0001575601-mRNA-1"/>
    </source>
</evidence>
<gene>
    <name evidence="1" type="ORF">NBR_LOCUS15757</name>
</gene>
<accession>A0A0N4YG39</accession>
<dbReference type="EMBL" id="UYSL01021876">
    <property type="protein sequence ID" value="VDL79351.1"/>
    <property type="molecule type" value="Genomic_DNA"/>
</dbReference>
<dbReference type="GO" id="GO:0005794">
    <property type="term" value="C:Golgi apparatus"/>
    <property type="evidence" value="ECO:0007669"/>
    <property type="project" value="TreeGrafter"/>
</dbReference>
<reference evidence="1 2" key="2">
    <citation type="submission" date="2018-11" db="EMBL/GenBank/DDBJ databases">
        <authorList>
            <consortium name="Pathogen Informatics"/>
        </authorList>
    </citation>
    <scope>NUCLEOTIDE SEQUENCE [LARGE SCALE GENOMIC DNA]</scope>
</reference>
<dbReference type="PANTHER" id="PTHR17985">
    <property type="entry name" value="SER/THR-RICH PROTEIN T10 IN DGCR REGION"/>
    <property type="match status" value="1"/>
</dbReference>